<protein>
    <submittedName>
        <fullName evidence="8">Transglycosylase associated protein</fullName>
    </submittedName>
</protein>
<dbReference type="GO" id="GO:0005886">
    <property type="term" value="C:plasma membrane"/>
    <property type="evidence" value="ECO:0007669"/>
    <property type="project" value="UniProtKB-SubCell"/>
</dbReference>
<feature type="transmembrane region" description="Helical" evidence="7">
    <location>
        <begin position="12"/>
        <end position="30"/>
    </location>
</feature>
<sequence length="97" mass="10331">MLFIKQTIKNYKYMGILWSLLIGLIAGLIAGKIMRGGSMGWIVNIIVGMLGGAIGGWVFTLLGFDVEGGIIPQLLVAVVGACILLWIVNLISGKKKA</sequence>
<evidence type="ECO:0000256" key="4">
    <source>
        <dbReference type="ARBA" id="ARBA00022692"/>
    </source>
</evidence>
<evidence type="ECO:0000313" key="9">
    <source>
        <dbReference type="Proteomes" id="UP000254263"/>
    </source>
</evidence>
<dbReference type="AlphaFoldDB" id="A0A379DH37"/>
<gene>
    <name evidence="8" type="ORF">NCTC13100_00847</name>
</gene>
<evidence type="ECO:0000256" key="6">
    <source>
        <dbReference type="ARBA" id="ARBA00023136"/>
    </source>
</evidence>
<keyword evidence="4 7" id="KW-0812">Transmembrane</keyword>
<evidence type="ECO:0000256" key="1">
    <source>
        <dbReference type="ARBA" id="ARBA00004651"/>
    </source>
</evidence>
<name>A0A379DH37_9PORP</name>
<organism evidence="8 9">
    <name type="scientific">Porphyromonas macacae</name>
    <dbReference type="NCBI Taxonomy" id="28115"/>
    <lineage>
        <taxon>Bacteria</taxon>
        <taxon>Pseudomonadati</taxon>
        <taxon>Bacteroidota</taxon>
        <taxon>Bacteroidia</taxon>
        <taxon>Bacteroidales</taxon>
        <taxon>Porphyromonadaceae</taxon>
        <taxon>Porphyromonas</taxon>
    </lineage>
</organism>
<dbReference type="InterPro" id="IPR007341">
    <property type="entry name" value="Transgly_assoc"/>
</dbReference>
<dbReference type="PANTHER" id="PTHR33884">
    <property type="entry name" value="UPF0410 PROTEIN YMGE"/>
    <property type="match status" value="1"/>
</dbReference>
<evidence type="ECO:0000256" key="3">
    <source>
        <dbReference type="ARBA" id="ARBA00022475"/>
    </source>
</evidence>
<dbReference type="EMBL" id="UGTI01000001">
    <property type="protein sequence ID" value="SUB77708.1"/>
    <property type="molecule type" value="Genomic_DNA"/>
</dbReference>
<keyword evidence="3" id="KW-1003">Cell membrane</keyword>
<evidence type="ECO:0000256" key="7">
    <source>
        <dbReference type="SAM" id="Phobius"/>
    </source>
</evidence>
<dbReference type="PANTHER" id="PTHR33884:SF3">
    <property type="entry name" value="UPF0410 PROTEIN YMGE"/>
    <property type="match status" value="1"/>
</dbReference>
<reference evidence="8 9" key="1">
    <citation type="submission" date="2018-06" db="EMBL/GenBank/DDBJ databases">
        <authorList>
            <consortium name="Pathogen Informatics"/>
            <person name="Doyle S."/>
        </authorList>
    </citation>
    <scope>NUCLEOTIDE SEQUENCE [LARGE SCALE GENOMIC DNA]</scope>
    <source>
        <strain evidence="8 9">NCTC13100</strain>
    </source>
</reference>
<keyword evidence="5 7" id="KW-1133">Transmembrane helix</keyword>
<keyword evidence="6 7" id="KW-0472">Membrane</keyword>
<dbReference type="Proteomes" id="UP000254263">
    <property type="component" value="Unassembled WGS sequence"/>
</dbReference>
<evidence type="ECO:0000313" key="8">
    <source>
        <dbReference type="EMBL" id="SUB77708.1"/>
    </source>
</evidence>
<proteinExistence type="inferred from homology"/>
<comment type="similarity">
    <text evidence="2">Belongs to the UPF0410 family.</text>
</comment>
<feature type="transmembrane region" description="Helical" evidence="7">
    <location>
        <begin position="42"/>
        <end position="64"/>
    </location>
</feature>
<feature type="transmembrane region" description="Helical" evidence="7">
    <location>
        <begin position="70"/>
        <end position="91"/>
    </location>
</feature>
<accession>A0A379DH37</accession>
<evidence type="ECO:0000256" key="2">
    <source>
        <dbReference type="ARBA" id="ARBA00011006"/>
    </source>
</evidence>
<evidence type="ECO:0000256" key="5">
    <source>
        <dbReference type="ARBA" id="ARBA00022989"/>
    </source>
</evidence>
<dbReference type="Pfam" id="PF04226">
    <property type="entry name" value="Transgly_assoc"/>
    <property type="match status" value="1"/>
</dbReference>
<comment type="subcellular location">
    <subcellularLocation>
        <location evidence="1">Cell membrane</location>
        <topology evidence="1">Multi-pass membrane protein</topology>
    </subcellularLocation>
</comment>